<dbReference type="Proteomes" id="UP001162483">
    <property type="component" value="Unassembled WGS sequence"/>
</dbReference>
<feature type="non-terminal residue" evidence="2">
    <location>
        <position position="58"/>
    </location>
</feature>
<name>A0ABN9ARH9_9NEOB</name>
<gene>
    <name evidence="2" type="ORF">SPARVUS_LOCUS1462850</name>
</gene>
<accession>A0ABN9ARH9</accession>
<keyword evidence="3" id="KW-1185">Reference proteome</keyword>
<comment type="caution">
    <text evidence="2">The sequence shown here is derived from an EMBL/GenBank/DDBJ whole genome shotgun (WGS) entry which is preliminary data.</text>
</comment>
<proteinExistence type="predicted"/>
<dbReference type="EMBL" id="CATNWA010000945">
    <property type="protein sequence ID" value="CAI9538629.1"/>
    <property type="molecule type" value="Genomic_DNA"/>
</dbReference>
<organism evidence="2 3">
    <name type="scientific">Staurois parvus</name>
    <dbReference type="NCBI Taxonomy" id="386267"/>
    <lineage>
        <taxon>Eukaryota</taxon>
        <taxon>Metazoa</taxon>
        <taxon>Chordata</taxon>
        <taxon>Craniata</taxon>
        <taxon>Vertebrata</taxon>
        <taxon>Euteleostomi</taxon>
        <taxon>Amphibia</taxon>
        <taxon>Batrachia</taxon>
        <taxon>Anura</taxon>
        <taxon>Neobatrachia</taxon>
        <taxon>Ranoidea</taxon>
        <taxon>Ranidae</taxon>
        <taxon>Staurois</taxon>
    </lineage>
</organism>
<reference evidence="2" key="1">
    <citation type="submission" date="2023-05" db="EMBL/GenBank/DDBJ databases">
        <authorList>
            <person name="Stuckert A."/>
        </authorList>
    </citation>
    <scope>NUCLEOTIDE SEQUENCE</scope>
</reference>
<protein>
    <submittedName>
        <fullName evidence="2">Uncharacterized protein</fullName>
    </submittedName>
</protein>
<feature type="region of interest" description="Disordered" evidence="1">
    <location>
        <begin position="1"/>
        <end position="25"/>
    </location>
</feature>
<evidence type="ECO:0000313" key="2">
    <source>
        <dbReference type="EMBL" id="CAI9538629.1"/>
    </source>
</evidence>
<sequence length="58" mass="6137">MGPPTDPGPSAVPEFPNGQSAPARHMRLGIVVHQKEPRTHCTSVGSDNGSKDFILISN</sequence>
<evidence type="ECO:0000313" key="3">
    <source>
        <dbReference type="Proteomes" id="UP001162483"/>
    </source>
</evidence>
<evidence type="ECO:0000256" key="1">
    <source>
        <dbReference type="SAM" id="MobiDB-lite"/>
    </source>
</evidence>